<dbReference type="RefSeq" id="WP_268057666.1">
    <property type="nucleotide sequence ID" value="NZ_JAPOHA010000004.1"/>
</dbReference>
<dbReference type="PANTHER" id="PTHR30055:SF151">
    <property type="entry name" value="TRANSCRIPTIONAL REGULATORY PROTEIN"/>
    <property type="match status" value="1"/>
</dbReference>
<feature type="domain" description="HTH tetR-type" evidence="5">
    <location>
        <begin position="5"/>
        <end position="65"/>
    </location>
</feature>
<dbReference type="InterPro" id="IPR009057">
    <property type="entry name" value="Homeodomain-like_sf"/>
</dbReference>
<keyword evidence="1" id="KW-0805">Transcription regulation</keyword>
<evidence type="ECO:0000313" key="6">
    <source>
        <dbReference type="EMBL" id="MCY1713642.1"/>
    </source>
</evidence>
<evidence type="ECO:0000259" key="5">
    <source>
        <dbReference type="PROSITE" id="PS50977"/>
    </source>
</evidence>
<keyword evidence="2 4" id="KW-0238">DNA-binding</keyword>
<keyword evidence="3" id="KW-0804">Transcription</keyword>
<dbReference type="Proteomes" id="UP001082703">
    <property type="component" value="Unassembled WGS sequence"/>
</dbReference>
<sequence>MNRFVLDKESILQAAENAIRRYGPCKTNLTDIAKALSVSHAAIYRYYADKADLLEAVTERWLARTFRSLDPIMRENARPEEKLRHYLQELCRTKRACAATDPEMFENYAVLSEGSSRALKEHLHHILNQMESIIQQGIHSKAFIDQDPRQLAISVFIATSRFHHPAFASEWQNPDIENRLDAVLNLILSGMEIRN</sequence>
<dbReference type="SUPFAM" id="SSF46689">
    <property type="entry name" value="Homeodomain-like"/>
    <property type="match status" value="1"/>
</dbReference>
<reference evidence="6 7" key="1">
    <citation type="submission" date="2022-11" db="EMBL/GenBank/DDBJ databases">
        <authorList>
            <person name="Caiyu Z."/>
        </authorList>
    </citation>
    <scope>NUCLEOTIDE SEQUENCE [LARGE SCALE GENOMIC DNA]</scope>
    <source>
        <strain evidence="6 7">YR-4</strain>
    </source>
</reference>
<accession>A0ABT4BRX4</accession>
<proteinExistence type="predicted"/>
<keyword evidence="7" id="KW-1185">Reference proteome</keyword>
<evidence type="ECO:0000256" key="4">
    <source>
        <dbReference type="PROSITE-ProRule" id="PRU00335"/>
    </source>
</evidence>
<evidence type="ECO:0000256" key="2">
    <source>
        <dbReference type="ARBA" id="ARBA00023125"/>
    </source>
</evidence>
<dbReference type="Gene3D" id="1.10.357.10">
    <property type="entry name" value="Tetracycline Repressor, domain 2"/>
    <property type="match status" value="1"/>
</dbReference>
<dbReference type="PANTHER" id="PTHR30055">
    <property type="entry name" value="HTH-TYPE TRANSCRIPTIONAL REGULATOR RUTR"/>
    <property type="match status" value="1"/>
</dbReference>
<dbReference type="InterPro" id="IPR001647">
    <property type="entry name" value="HTH_TetR"/>
</dbReference>
<feature type="DNA-binding region" description="H-T-H motif" evidence="4">
    <location>
        <begin position="28"/>
        <end position="47"/>
    </location>
</feature>
<name>A0ABT4BRX4_9FIRM</name>
<dbReference type="EMBL" id="JAPOHA010000004">
    <property type="protein sequence ID" value="MCY1713642.1"/>
    <property type="molecule type" value="Genomic_DNA"/>
</dbReference>
<dbReference type="InterPro" id="IPR036271">
    <property type="entry name" value="Tet_transcr_reg_TetR-rel_C_sf"/>
</dbReference>
<dbReference type="InterPro" id="IPR050109">
    <property type="entry name" value="HTH-type_TetR-like_transc_reg"/>
</dbReference>
<evidence type="ECO:0000256" key="1">
    <source>
        <dbReference type="ARBA" id="ARBA00023015"/>
    </source>
</evidence>
<dbReference type="PROSITE" id="PS50977">
    <property type="entry name" value="HTH_TETR_2"/>
    <property type="match status" value="1"/>
</dbReference>
<comment type="caution">
    <text evidence="6">The sequence shown here is derived from an EMBL/GenBank/DDBJ whole genome shotgun (WGS) entry which is preliminary data.</text>
</comment>
<dbReference type="Pfam" id="PF17935">
    <property type="entry name" value="TetR_C_27"/>
    <property type="match status" value="1"/>
</dbReference>
<protein>
    <submittedName>
        <fullName evidence="6">TetR family transcriptional regulator</fullName>
    </submittedName>
</protein>
<dbReference type="Pfam" id="PF00440">
    <property type="entry name" value="TetR_N"/>
    <property type="match status" value="1"/>
</dbReference>
<dbReference type="InterPro" id="IPR041478">
    <property type="entry name" value="TetR_C_27"/>
</dbReference>
<organism evidence="6 7">
    <name type="scientific">Caproiciproducens galactitolivorans</name>
    <dbReference type="NCBI Taxonomy" id="642589"/>
    <lineage>
        <taxon>Bacteria</taxon>
        <taxon>Bacillati</taxon>
        <taxon>Bacillota</taxon>
        <taxon>Clostridia</taxon>
        <taxon>Eubacteriales</taxon>
        <taxon>Acutalibacteraceae</taxon>
        <taxon>Caproiciproducens</taxon>
    </lineage>
</organism>
<dbReference type="SUPFAM" id="SSF48498">
    <property type="entry name" value="Tetracyclin repressor-like, C-terminal domain"/>
    <property type="match status" value="1"/>
</dbReference>
<evidence type="ECO:0000313" key="7">
    <source>
        <dbReference type="Proteomes" id="UP001082703"/>
    </source>
</evidence>
<dbReference type="PRINTS" id="PR00455">
    <property type="entry name" value="HTHTETR"/>
</dbReference>
<evidence type="ECO:0000256" key="3">
    <source>
        <dbReference type="ARBA" id="ARBA00023163"/>
    </source>
</evidence>
<gene>
    <name evidence="6" type="ORF">OUY18_05165</name>
</gene>